<sequence length="55" mass="6312">VVSGIAMPSGSDKLYTGSTDETVRAWDCQSGQVKHVFLFYQTYMWKLGQMLYSYH</sequence>
<dbReference type="EMBL" id="LXQA010020709">
    <property type="protein sequence ID" value="MCH91578.1"/>
    <property type="molecule type" value="Genomic_DNA"/>
</dbReference>
<dbReference type="SUPFAM" id="SSF50978">
    <property type="entry name" value="WD40 repeat-like"/>
    <property type="match status" value="1"/>
</dbReference>
<evidence type="ECO:0000256" key="1">
    <source>
        <dbReference type="PROSITE-ProRule" id="PRU00221"/>
    </source>
</evidence>
<protein>
    <submittedName>
        <fullName evidence="2">Zinc finger CCCH domain-containing protein 48-like</fullName>
    </submittedName>
</protein>
<gene>
    <name evidence="2" type="ORF">A2U01_0012505</name>
</gene>
<evidence type="ECO:0000313" key="3">
    <source>
        <dbReference type="Proteomes" id="UP000265520"/>
    </source>
</evidence>
<keyword evidence="3" id="KW-1185">Reference proteome</keyword>
<dbReference type="AlphaFoldDB" id="A0A392MY10"/>
<reference evidence="2 3" key="1">
    <citation type="journal article" date="2018" name="Front. Plant Sci.">
        <title>Red Clover (Trifolium pratense) and Zigzag Clover (T. medium) - A Picture of Genomic Similarities and Differences.</title>
        <authorList>
            <person name="Dluhosova J."/>
            <person name="Istvanek J."/>
            <person name="Nedelnik J."/>
            <person name="Repkova J."/>
        </authorList>
    </citation>
    <scope>NUCLEOTIDE SEQUENCE [LARGE SCALE GENOMIC DNA]</scope>
    <source>
        <strain evidence="3">cv. 10/8</strain>
        <tissue evidence="2">Leaf</tissue>
    </source>
</reference>
<dbReference type="InterPro" id="IPR001680">
    <property type="entry name" value="WD40_rpt"/>
</dbReference>
<accession>A0A392MY10</accession>
<name>A0A392MY10_9FABA</name>
<feature type="repeat" description="WD" evidence="1">
    <location>
        <begin position="1"/>
        <end position="36"/>
    </location>
</feature>
<proteinExistence type="predicted"/>
<dbReference type="InterPro" id="IPR015943">
    <property type="entry name" value="WD40/YVTN_repeat-like_dom_sf"/>
</dbReference>
<keyword evidence="1" id="KW-0853">WD repeat</keyword>
<comment type="caution">
    <text evidence="2">The sequence shown here is derived from an EMBL/GenBank/DDBJ whole genome shotgun (WGS) entry which is preliminary data.</text>
</comment>
<feature type="non-terminal residue" evidence="2">
    <location>
        <position position="1"/>
    </location>
</feature>
<organism evidence="2 3">
    <name type="scientific">Trifolium medium</name>
    <dbReference type="NCBI Taxonomy" id="97028"/>
    <lineage>
        <taxon>Eukaryota</taxon>
        <taxon>Viridiplantae</taxon>
        <taxon>Streptophyta</taxon>
        <taxon>Embryophyta</taxon>
        <taxon>Tracheophyta</taxon>
        <taxon>Spermatophyta</taxon>
        <taxon>Magnoliopsida</taxon>
        <taxon>eudicotyledons</taxon>
        <taxon>Gunneridae</taxon>
        <taxon>Pentapetalae</taxon>
        <taxon>rosids</taxon>
        <taxon>fabids</taxon>
        <taxon>Fabales</taxon>
        <taxon>Fabaceae</taxon>
        <taxon>Papilionoideae</taxon>
        <taxon>50 kb inversion clade</taxon>
        <taxon>NPAAA clade</taxon>
        <taxon>Hologalegina</taxon>
        <taxon>IRL clade</taxon>
        <taxon>Trifolieae</taxon>
        <taxon>Trifolium</taxon>
    </lineage>
</organism>
<dbReference type="Gene3D" id="2.130.10.10">
    <property type="entry name" value="YVTN repeat-like/Quinoprotein amine dehydrogenase"/>
    <property type="match status" value="1"/>
</dbReference>
<evidence type="ECO:0000313" key="2">
    <source>
        <dbReference type="EMBL" id="MCH91578.1"/>
    </source>
</evidence>
<dbReference type="Proteomes" id="UP000265520">
    <property type="component" value="Unassembled WGS sequence"/>
</dbReference>
<dbReference type="InterPro" id="IPR036322">
    <property type="entry name" value="WD40_repeat_dom_sf"/>
</dbReference>
<dbReference type="PROSITE" id="PS50082">
    <property type="entry name" value="WD_REPEATS_2"/>
    <property type="match status" value="1"/>
</dbReference>